<evidence type="ECO:0000256" key="1">
    <source>
        <dbReference type="SAM" id="Phobius"/>
    </source>
</evidence>
<reference evidence="2" key="2">
    <citation type="submission" date="2014-05" db="EMBL/GenBank/DDBJ databases">
        <title>The genome and life-stage specific transcriptomes of Globodera pallida elucidate key aspects of plant parasitism by a cyst nematode.</title>
        <authorList>
            <person name="Cotton J.A."/>
            <person name="Lilley C.J."/>
            <person name="Jones L.M."/>
            <person name="Kikuchi T."/>
            <person name="Reid A.J."/>
            <person name="Thorpe P."/>
            <person name="Tsai I.J."/>
            <person name="Beasley H."/>
            <person name="Blok V."/>
            <person name="Cock P.J.A."/>
            <person name="Van den Akker S.E."/>
            <person name="Holroyd N."/>
            <person name="Hunt M."/>
            <person name="Mantelin S."/>
            <person name="Naghra H."/>
            <person name="Pain A."/>
            <person name="Palomares-Rius J.E."/>
            <person name="Zarowiecki M."/>
            <person name="Berriman M."/>
            <person name="Jones J.T."/>
            <person name="Urwin P.E."/>
        </authorList>
    </citation>
    <scope>NUCLEOTIDE SEQUENCE [LARGE SCALE GENOMIC DNA]</scope>
    <source>
        <strain evidence="2">Lindley</strain>
    </source>
</reference>
<accession>A0A183C8H0</accession>
<reference evidence="2" key="1">
    <citation type="submission" date="2013-12" db="EMBL/GenBank/DDBJ databases">
        <authorList>
            <person name="Aslett M."/>
        </authorList>
    </citation>
    <scope>NUCLEOTIDE SEQUENCE [LARGE SCALE GENOMIC DNA]</scope>
    <source>
        <strain evidence="2">Lindley</strain>
    </source>
</reference>
<keyword evidence="1" id="KW-1133">Transmembrane helix</keyword>
<dbReference type="Proteomes" id="UP000050741">
    <property type="component" value="Unassembled WGS sequence"/>
</dbReference>
<feature type="transmembrane region" description="Helical" evidence="1">
    <location>
        <begin position="6"/>
        <end position="25"/>
    </location>
</feature>
<dbReference type="AlphaFoldDB" id="A0A183C8H0"/>
<protein>
    <submittedName>
        <fullName evidence="3">DUF4760 domain-containing protein</fullName>
    </submittedName>
</protein>
<keyword evidence="1" id="KW-0812">Transmembrane</keyword>
<keyword evidence="1" id="KW-0472">Membrane</keyword>
<organism evidence="2 3">
    <name type="scientific">Globodera pallida</name>
    <name type="common">Potato cyst nematode worm</name>
    <name type="synonym">Heterodera pallida</name>
    <dbReference type="NCBI Taxonomy" id="36090"/>
    <lineage>
        <taxon>Eukaryota</taxon>
        <taxon>Metazoa</taxon>
        <taxon>Ecdysozoa</taxon>
        <taxon>Nematoda</taxon>
        <taxon>Chromadorea</taxon>
        <taxon>Rhabditida</taxon>
        <taxon>Tylenchina</taxon>
        <taxon>Tylenchomorpha</taxon>
        <taxon>Tylenchoidea</taxon>
        <taxon>Heteroderidae</taxon>
        <taxon>Heteroderinae</taxon>
        <taxon>Globodera</taxon>
    </lineage>
</organism>
<sequence>MDDLCFFYLAKMVVVFILMLSLATLKAQRNENDKFFDLMTAIGEDFGGEFNDTEKVLKLDLNGANSFLERLHRFATLAIYKEKYNAEKSEESKEKAFELSRENYKILEQLNGKMQKN</sequence>
<name>A0A183C8H0_GLOPA</name>
<keyword evidence="2" id="KW-1185">Reference proteome</keyword>
<evidence type="ECO:0000313" key="3">
    <source>
        <dbReference type="WBParaSite" id="GPLIN_000916600"/>
    </source>
</evidence>
<reference evidence="3" key="3">
    <citation type="submission" date="2016-06" db="UniProtKB">
        <authorList>
            <consortium name="WormBaseParasite"/>
        </authorList>
    </citation>
    <scope>IDENTIFICATION</scope>
</reference>
<dbReference type="WBParaSite" id="GPLIN_000916600">
    <property type="protein sequence ID" value="GPLIN_000916600"/>
    <property type="gene ID" value="GPLIN_000916600"/>
</dbReference>
<evidence type="ECO:0000313" key="2">
    <source>
        <dbReference type="Proteomes" id="UP000050741"/>
    </source>
</evidence>
<proteinExistence type="predicted"/>